<organism evidence="1 2">
    <name type="scientific">Zarea fungicola</name>
    <dbReference type="NCBI Taxonomy" id="93591"/>
    <lineage>
        <taxon>Eukaryota</taxon>
        <taxon>Fungi</taxon>
        <taxon>Dikarya</taxon>
        <taxon>Ascomycota</taxon>
        <taxon>Pezizomycotina</taxon>
        <taxon>Sordariomycetes</taxon>
        <taxon>Hypocreomycetidae</taxon>
        <taxon>Hypocreales</taxon>
        <taxon>Cordycipitaceae</taxon>
        <taxon>Zarea</taxon>
    </lineage>
</organism>
<proteinExistence type="predicted"/>
<keyword evidence="2" id="KW-1185">Reference proteome</keyword>
<reference evidence="1" key="1">
    <citation type="submission" date="2022-08" db="EMBL/GenBank/DDBJ databases">
        <title>Genome Sequence of Lecanicillium fungicola.</title>
        <authorList>
            <person name="Buettner E."/>
        </authorList>
    </citation>
    <scope>NUCLEOTIDE SEQUENCE</scope>
    <source>
        <strain evidence="1">Babe33</strain>
    </source>
</reference>
<name>A0ACC1NXF3_9HYPO</name>
<accession>A0ACC1NXF3</accession>
<comment type="caution">
    <text evidence="1">The sequence shown here is derived from an EMBL/GenBank/DDBJ whole genome shotgun (WGS) entry which is preliminary data.</text>
</comment>
<protein>
    <submittedName>
        <fullName evidence="1">Uncharacterized protein</fullName>
    </submittedName>
</protein>
<sequence length="263" mass="29049">MTFVDEGKKLRALGRRDFQKAADGAATEEVQCHRPEFNSKDIHPTSCNSGVPVNEDQPVWMSSPRAEQDQIVSCFISAMFPLGVVAMQTSLFGTWLWHIPPRLGGNAALDCAALAVALAFFGRTTGDALALRSSETSYGAALQHLAIMLKTERKQFEPEVLCATMLLGHYESFTGTGHAWIRHAGGASRLMRLRGARRSYESAFEYSMFLTSRGAIISEALLSEQPCFLEQEAWQAIPDGLIQFPLLPKDANAQYNQESHNHD</sequence>
<evidence type="ECO:0000313" key="1">
    <source>
        <dbReference type="EMBL" id="KAJ2983744.1"/>
    </source>
</evidence>
<gene>
    <name evidence="1" type="ORF">NQ176_g486</name>
</gene>
<evidence type="ECO:0000313" key="2">
    <source>
        <dbReference type="Proteomes" id="UP001143910"/>
    </source>
</evidence>
<dbReference type="Proteomes" id="UP001143910">
    <property type="component" value="Unassembled WGS sequence"/>
</dbReference>
<dbReference type="EMBL" id="JANJQO010000018">
    <property type="protein sequence ID" value="KAJ2983744.1"/>
    <property type="molecule type" value="Genomic_DNA"/>
</dbReference>